<proteinExistence type="predicted"/>
<feature type="domain" description="Vacuolar sorting protein Vps3844 C-terminal" evidence="4">
    <location>
        <begin position="301"/>
        <end position="399"/>
    </location>
</feature>
<keyword evidence="3" id="KW-0732">Signal</keyword>
<keyword evidence="2" id="KW-1133">Transmembrane helix</keyword>
<dbReference type="EMBL" id="KV878583">
    <property type="protein sequence ID" value="OJJ63236.1"/>
    <property type="molecule type" value="Genomic_DNA"/>
</dbReference>
<feature type="signal peptide" evidence="3">
    <location>
        <begin position="1"/>
        <end position="20"/>
    </location>
</feature>
<dbReference type="InterPro" id="IPR024382">
    <property type="entry name" value="Vps3844_C"/>
</dbReference>
<feature type="chain" id="PRO_5012996338" description="Vacuolar sorting protein Vps3844 C-terminal domain-containing protein" evidence="3">
    <location>
        <begin position="21"/>
        <end position="408"/>
    </location>
</feature>
<evidence type="ECO:0000313" key="5">
    <source>
        <dbReference type="EMBL" id="OJJ63236.1"/>
    </source>
</evidence>
<dbReference type="Pfam" id="PF12955">
    <property type="entry name" value="Vps3844_C"/>
    <property type="match status" value="1"/>
</dbReference>
<dbReference type="PANTHER" id="PTHR36853">
    <property type="entry name" value="EXPRESSED PROTEIN"/>
    <property type="match status" value="1"/>
</dbReference>
<dbReference type="GeneID" id="63765180"/>
<evidence type="ECO:0000256" key="2">
    <source>
        <dbReference type="SAM" id="Phobius"/>
    </source>
</evidence>
<evidence type="ECO:0000256" key="1">
    <source>
        <dbReference type="SAM" id="MobiDB-lite"/>
    </source>
</evidence>
<dbReference type="RefSeq" id="XP_040707042.1">
    <property type="nucleotide sequence ID" value="XM_040849107.1"/>
</dbReference>
<accession>A0A1L9TUX8</accession>
<dbReference type="VEuPathDB" id="FungiDB:ASPSYDRAFT_55895"/>
<reference evidence="6" key="1">
    <citation type="journal article" date="2017" name="Genome Biol.">
        <title>Comparative genomics reveals high biological diversity and specific adaptations in the industrially and medically important fungal genus Aspergillus.</title>
        <authorList>
            <person name="de Vries R.P."/>
            <person name="Riley R."/>
            <person name="Wiebenga A."/>
            <person name="Aguilar-Osorio G."/>
            <person name="Amillis S."/>
            <person name="Uchima C.A."/>
            <person name="Anderluh G."/>
            <person name="Asadollahi M."/>
            <person name="Askin M."/>
            <person name="Barry K."/>
            <person name="Battaglia E."/>
            <person name="Bayram O."/>
            <person name="Benocci T."/>
            <person name="Braus-Stromeyer S.A."/>
            <person name="Caldana C."/>
            <person name="Canovas D."/>
            <person name="Cerqueira G.C."/>
            <person name="Chen F."/>
            <person name="Chen W."/>
            <person name="Choi C."/>
            <person name="Clum A."/>
            <person name="Dos Santos R.A."/>
            <person name="Damasio A.R."/>
            <person name="Diallinas G."/>
            <person name="Emri T."/>
            <person name="Fekete E."/>
            <person name="Flipphi M."/>
            <person name="Freyberg S."/>
            <person name="Gallo A."/>
            <person name="Gournas C."/>
            <person name="Habgood R."/>
            <person name="Hainaut M."/>
            <person name="Harispe M.L."/>
            <person name="Henrissat B."/>
            <person name="Hilden K.S."/>
            <person name="Hope R."/>
            <person name="Hossain A."/>
            <person name="Karabika E."/>
            <person name="Karaffa L."/>
            <person name="Karanyi Z."/>
            <person name="Krasevec N."/>
            <person name="Kuo A."/>
            <person name="Kusch H."/>
            <person name="LaButti K."/>
            <person name="Lagendijk E.L."/>
            <person name="Lapidus A."/>
            <person name="Levasseur A."/>
            <person name="Lindquist E."/>
            <person name="Lipzen A."/>
            <person name="Logrieco A.F."/>
            <person name="MacCabe A."/>
            <person name="Maekelae M.R."/>
            <person name="Malavazi I."/>
            <person name="Melin P."/>
            <person name="Meyer V."/>
            <person name="Mielnichuk N."/>
            <person name="Miskei M."/>
            <person name="Molnar A.P."/>
            <person name="Mule G."/>
            <person name="Ngan C.Y."/>
            <person name="Orejas M."/>
            <person name="Orosz E."/>
            <person name="Ouedraogo J.P."/>
            <person name="Overkamp K.M."/>
            <person name="Park H.-S."/>
            <person name="Perrone G."/>
            <person name="Piumi F."/>
            <person name="Punt P.J."/>
            <person name="Ram A.F."/>
            <person name="Ramon A."/>
            <person name="Rauscher S."/>
            <person name="Record E."/>
            <person name="Riano-Pachon D.M."/>
            <person name="Robert V."/>
            <person name="Roehrig J."/>
            <person name="Ruller R."/>
            <person name="Salamov A."/>
            <person name="Salih N.S."/>
            <person name="Samson R.A."/>
            <person name="Sandor E."/>
            <person name="Sanguinetti M."/>
            <person name="Schuetze T."/>
            <person name="Sepcic K."/>
            <person name="Shelest E."/>
            <person name="Sherlock G."/>
            <person name="Sophianopoulou V."/>
            <person name="Squina F.M."/>
            <person name="Sun H."/>
            <person name="Susca A."/>
            <person name="Todd R.B."/>
            <person name="Tsang A."/>
            <person name="Unkles S.E."/>
            <person name="van de Wiele N."/>
            <person name="van Rossen-Uffink D."/>
            <person name="Oliveira J.V."/>
            <person name="Vesth T.C."/>
            <person name="Visser J."/>
            <person name="Yu J.-H."/>
            <person name="Zhou M."/>
            <person name="Andersen M.R."/>
            <person name="Archer D.B."/>
            <person name="Baker S.E."/>
            <person name="Benoit I."/>
            <person name="Brakhage A.A."/>
            <person name="Braus G.H."/>
            <person name="Fischer R."/>
            <person name="Frisvad J.C."/>
            <person name="Goldman G.H."/>
            <person name="Houbraken J."/>
            <person name="Oakley B."/>
            <person name="Pocsi I."/>
            <person name="Scazzocchio C."/>
            <person name="Seiboth B."/>
            <person name="vanKuyk P.A."/>
            <person name="Wortman J."/>
            <person name="Dyer P.S."/>
            <person name="Grigoriev I.V."/>
        </authorList>
    </citation>
    <scope>NUCLEOTIDE SEQUENCE [LARGE SCALE GENOMIC DNA]</scope>
    <source>
        <strain evidence="6">CBS 593.65</strain>
    </source>
</reference>
<dbReference type="OrthoDB" id="5583277at2759"/>
<keyword evidence="2" id="KW-0472">Membrane</keyword>
<dbReference type="InterPro" id="IPR053065">
    <property type="entry name" value="Archenteron_Induction-Rel"/>
</dbReference>
<evidence type="ECO:0000313" key="6">
    <source>
        <dbReference type="Proteomes" id="UP000184356"/>
    </source>
</evidence>
<dbReference type="STRING" id="1036612.A0A1L9TUX8"/>
<dbReference type="AlphaFoldDB" id="A0A1L9TUX8"/>
<gene>
    <name evidence="5" type="ORF">ASPSYDRAFT_55895</name>
</gene>
<keyword evidence="6" id="KW-1185">Reference proteome</keyword>
<feature type="transmembrane region" description="Helical" evidence="2">
    <location>
        <begin position="364"/>
        <end position="386"/>
    </location>
</feature>
<dbReference type="GO" id="GO:0005783">
    <property type="term" value="C:endoplasmic reticulum"/>
    <property type="evidence" value="ECO:0007669"/>
    <property type="project" value="TreeGrafter"/>
</dbReference>
<feature type="region of interest" description="Disordered" evidence="1">
    <location>
        <begin position="252"/>
        <end position="277"/>
    </location>
</feature>
<dbReference type="PANTHER" id="PTHR36853:SF1">
    <property type="entry name" value="DUF3844 DOMAIN-CONTAINING PROTEIN"/>
    <property type="match status" value="1"/>
</dbReference>
<name>A0A1L9TUX8_9EURO</name>
<dbReference type="Proteomes" id="UP000184356">
    <property type="component" value="Unassembled WGS sequence"/>
</dbReference>
<sequence length="408" mass="44058">MRSLFGFLATLATLTVGTTALEASVISFGSNPQGQGSKSSVTSSATLQRLLELRSKSFTASELEGSDESSIDFLGRLAGTPGQLFGAPVADGDLDTVTVILEGLDKEAESSIQNEYESELVVSRFATDAARDDFIDYLLENRLDGIVSPESKHCSFYNHSKHRDGYFQTNEDFLRFCLPRNFGSQKFNRGFDSQLLSQADTGESWLNARKGTIVVHISFEASSTYIHSLRSLFFELHSHSLNGKTATAVVLPSSKPRPKSPYSKRSPHVTKAGTSTSLARDTQSIVFEQRADIPLSLAPVCYASNSSCNEATNTCSGHGACYKKSGDCYACRCHETYVKTESGVEQKVRWGGAACQKRDISSPFFLITGVTITIMAVVSAAVGMIFRVGNTELPGVIGAGVGPSRTQK</sequence>
<evidence type="ECO:0000256" key="3">
    <source>
        <dbReference type="SAM" id="SignalP"/>
    </source>
</evidence>
<protein>
    <recommendedName>
        <fullName evidence="4">Vacuolar sorting protein Vps3844 C-terminal domain-containing protein</fullName>
    </recommendedName>
</protein>
<evidence type="ECO:0000259" key="4">
    <source>
        <dbReference type="Pfam" id="PF12955"/>
    </source>
</evidence>
<keyword evidence="2" id="KW-0812">Transmembrane</keyword>
<organism evidence="5 6">
    <name type="scientific">Aspergillus sydowii CBS 593.65</name>
    <dbReference type="NCBI Taxonomy" id="1036612"/>
    <lineage>
        <taxon>Eukaryota</taxon>
        <taxon>Fungi</taxon>
        <taxon>Dikarya</taxon>
        <taxon>Ascomycota</taxon>
        <taxon>Pezizomycotina</taxon>
        <taxon>Eurotiomycetes</taxon>
        <taxon>Eurotiomycetidae</taxon>
        <taxon>Eurotiales</taxon>
        <taxon>Aspergillaceae</taxon>
        <taxon>Aspergillus</taxon>
        <taxon>Aspergillus subgen. Nidulantes</taxon>
    </lineage>
</organism>